<accession>A0A0E9R0V5</accession>
<sequence>MEISTSDIYNFVHTPGIHKLHTIATTGSKFMGVQTKGHLTICQTLLTQTSFWKAQVMPFRLKISVGNIS</sequence>
<dbReference type="EMBL" id="GBXM01086200">
    <property type="protein sequence ID" value="JAH22377.1"/>
    <property type="molecule type" value="Transcribed_RNA"/>
</dbReference>
<dbReference type="AlphaFoldDB" id="A0A0E9R0V5"/>
<reference evidence="1" key="1">
    <citation type="submission" date="2014-11" db="EMBL/GenBank/DDBJ databases">
        <authorList>
            <person name="Amaro Gonzalez C."/>
        </authorList>
    </citation>
    <scope>NUCLEOTIDE SEQUENCE</scope>
</reference>
<evidence type="ECO:0000313" key="1">
    <source>
        <dbReference type="EMBL" id="JAH22377.1"/>
    </source>
</evidence>
<proteinExistence type="predicted"/>
<organism evidence="1">
    <name type="scientific">Anguilla anguilla</name>
    <name type="common">European freshwater eel</name>
    <name type="synonym">Muraena anguilla</name>
    <dbReference type="NCBI Taxonomy" id="7936"/>
    <lineage>
        <taxon>Eukaryota</taxon>
        <taxon>Metazoa</taxon>
        <taxon>Chordata</taxon>
        <taxon>Craniata</taxon>
        <taxon>Vertebrata</taxon>
        <taxon>Euteleostomi</taxon>
        <taxon>Actinopterygii</taxon>
        <taxon>Neopterygii</taxon>
        <taxon>Teleostei</taxon>
        <taxon>Anguilliformes</taxon>
        <taxon>Anguillidae</taxon>
        <taxon>Anguilla</taxon>
    </lineage>
</organism>
<name>A0A0E9R0V5_ANGAN</name>
<reference evidence="1" key="2">
    <citation type="journal article" date="2015" name="Fish Shellfish Immunol.">
        <title>Early steps in the European eel (Anguilla anguilla)-Vibrio vulnificus interaction in the gills: Role of the RtxA13 toxin.</title>
        <authorList>
            <person name="Callol A."/>
            <person name="Pajuelo D."/>
            <person name="Ebbesson L."/>
            <person name="Teles M."/>
            <person name="MacKenzie S."/>
            <person name="Amaro C."/>
        </authorList>
    </citation>
    <scope>NUCLEOTIDE SEQUENCE</scope>
</reference>
<protein>
    <submittedName>
        <fullName evidence="1">Uncharacterized protein</fullName>
    </submittedName>
</protein>